<dbReference type="PRINTS" id="PR00080">
    <property type="entry name" value="SDRFAMILY"/>
</dbReference>
<dbReference type="GO" id="GO:0016491">
    <property type="term" value="F:oxidoreductase activity"/>
    <property type="evidence" value="ECO:0007669"/>
    <property type="project" value="UniProtKB-KW"/>
</dbReference>
<dbReference type="Gene3D" id="3.40.50.720">
    <property type="entry name" value="NAD(P)-binding Rossmann-like Domain"/>
    <property type="match status" value="1"/>
</dbReference>
<dbReference type="EMBL" id="JBHUNE010000006">
    <property type="protein sequence ID" value="MFD2758336.1"/>
    <property type="molecule type" value="Genomic_DNA"/>
</dbReference>
<gene>
    <name evidence="4" type="ORF">ACFSW7_08090</name>
</gene>
<evidence type="ECO:0000313" key="4">
    <source>
        <dbReference type="EMBL" id="MFD2758336.1"/>
    </source>
</evidence>
<dbReference type="InterPro" id="IPR002347">
    <property type="entry name" value="SDR_fam"/>
</dbReference>
<dbReference type="PIRSF" id="PIRSF000126">
    <property type="entry name" value="11-beta-HSD1"/>
    <property type="match status" value="1"/>
</dbReference>
<dbReference type="SUPFAM" id="SSF51735">
    <property type="entry name" value="NAD(P)-binding Rossmann-fold domains"/>
    <property type="match status" value="1"/>
</dbReference>
<dbReference type="Pfam" id="PF00106">
    <property type="entry name" value="adh_short"/>
    <property type="match status" value="1"/>
</dbReference>
<protein>
    <submittedName>
        <fullName evidence="4">SDR family NAD(P)-dependent oxidoreductase</fullName>
        <ecNumber evidence="4">1.-.-.-</ecNumber>
    </submittedName>
</protein>
<proteinExistence type="inferred from homology"/>
<comment type="caution">
    <text evidence="4">The sequence shown here is derived from an EMBL/GenBank/DDBJ whole genome shotgun (WGS) entry which is preliminary data.</text>
</comment>
<comment type="similarity">
    <text evidence="1 3">Belongs to the short-chain dehydrogenases/reductases (SDR) family.</text>
</comment>
<keyword evidence="2 4" id="KW-0560">Oxidoreductase</keyword>
<dbReference type="EC" id="1.-.-.-" evidence="4"/>
<dbReference type="Proteomes" id="UP001597492">
    <property type="component" value="Unassembled WGS sequence"/>
</dbReference>
<name>A0ABW5UXU8_9MICO</name>
<evidence type="ECO:0000256" key="3">
    <source>
        <dbReference type="RuleBase" id="RU000363"/>
    </source>
</evidence>
<keyword evidence="5" id="KW-1185">Reference proteome</keyword>
<sequence>MSKIALVTGATSGIGRAFADRLASDGHDLIAVGRDDVRLGELATAYPEVAVRTVASDLSTAHGVESVISSIGDVPIDLLINNAGVAHYGSLANLLPRQVSEVLGVKAIAPVMLTHAVVGGMIARGRGSIVNVGGMIAFSGPAPSSVRPNRSVYGGTLAHLLAFSQLMSTELQGTGVHVQALLPGVVATEFHTRQGMDLSGIPRMSAADVVTASLRGLELGETVTAPGVEDASRLDAVFRADLDAFASQSVELASRYRS</sequence>
<organism evidence="4 5">
    <name type="scientific">Gulosibacter faecalis</name>
    <dbReference type="NCBI Taxonomy" id="272240"/>
    <lineage>
        <taxon>Bacteria</taxon>
        <taxon>Bacillati</taxon>
        <taxon>Actinomycetota</taxon>
        <taxon>Actinomycetes</taxon>
        <taxon>Micrococcales</taxon>
        <taxon>Microbacteriaceae</taxon>
        <taxon>Gulosibacter</taxon>
    </lineage>
</organism>
<dbReference type="PANTHER" id="PTHR43086">
    <property type="entry name" value="VERY-LONG-CHAIN 3-OXOOACYL-COA REDUCTASE"/>
    <property type="match status" value="1"/>
</dbReference>
<dbReference type="PRINTS" id="PR00081">
    <property type="entry name" value="GDHRDH"/>
</dbReference>
<accession>A0ABW5UXU8</accession>
<dbReference type="RefSeq" id="WP_019619451.1">
    <property type="nucleotide sequence ID" value="NZ_JBHUNE010000006.1"/>
</dbReference>
<evidence type="ECO:0000313" key="5">
    <source>
        <dbReference type="Proteomes" id="UP001597492"/>
    </source>
</evidence>
<dbReference type="InterPro" id="IPR036291">
    <property type="entry name" value="NAD(P)-bd_dom_sf"/>
</dbReference>
<dbReference type="CDD" id="cd05233">
    <property type="entry name" value="SDR_c"/>
    <property type="match status" value="1"/>
</dbReference>
<evidence type="ECO:0000256" key="1">
    <source>
        <dbReference type="ARBA" id="ARBA00006484"/>
    </source>
</evidence>
<reference evidence="5" key="1">
    <citation type="journal article" date="2019" name="Int. J. Syst. Evol. Microbiol.">
        <title>The Global Catalogue of Microorganisms (GCM) 10K type strain sequencing project: providing services to taxonomists for standard genome sequencing and annotation.</title>
        <authorList>
            <consortium name="The Broad Institute Genomics Platform"/>
            <consortium name="The Broad Institute Genome Sequencing Center for Infectious Disease"/>
            <person name="Wu L."/>
            <person name="Ma J."/>
        </authorList>
    </citation>
    <scope>NUCLEOTIDE SEQUENCE [LARGE SCALE GENOMIC DNA]</scope>
    <source>
        <strain evidence="5">TISTR 1514</strain>
    </source>
</reference>
<dbReference type="PANTHER" id="PTHR43086:SF3">
    <property type="entry name" value="NADP-DEPENDENT 3-HYDROXY ACID DEHYDROGENASE YDFG"/>
    <property type="match status" value="1"/>
</dbReference>
<evidence type="ECO:0000256" key="2">
    <source>
        <dbReference type="ARBA" id="ARBA00023002"/>
    </source>
</evidence>